<dbReference type="RefSeq" id="WP_200588271.1">
    <property type="nucleotide sequence ID" value="NZ_JAEHFY010000051.1"/>
</dbReference>
<keyword evidence="3" id="KW-1185">Reference proteome</keyword>
<evidence type="ECO:0000259" key="1">
    <source>
        <dbReference type="Pfam" id="PF01609"/>
    </source>
</evidence>
<dbReference type="InterPro" id="IPR012337">
    <property type="entry name" value="RNaseH-like_sf"/>
</dbReference>
<reference evidence="2 3" key="1">
    <citation type="submission" date="2020-12" db="EMBL/GenBank/DDBJ databases">
        <title>Bacterial novel species Pedobacter sp. SD-b isolated from soil.</title>
        <authorList>
            <person name="Jung H.-Y."/>
        </authorList>
    </citation>
    <scope>NUCLEOTIDE SEQUENCE [LARGE SCALE GENOMIC DNA]</scope>
    <source>
        <strain evidence="2 3">SD-b</strain>
    </source>
</reference>
<protein>
    <submittedName>
        <fullName evidence="2">IS1634 family transposase</fullName>
    </submittedName>
</protein>
<proteinExistence type="predicted"/>
<dbReference type="EMBL" id="JAEHFY010000051">
    <property type="protein sequence ID" value="MBK0384553.1"/>
    <property type="molecule type" value="Genomic_DNA"/>
</dbReference>
<dbReference type="SUPFAM" id="SSF53098">
    <property type="entry name" value="Ribonuclease H-like"/>
    <property type="match status" value="1"/>
</dbReference>
<dbReference type="InterPro" id="IPR002559">
    <property type="entry name" value="Transposase_11"/>
</dbReference>
<sequence length="508" mass="58735">MFVRCKRNKSGSTSVQIIDKSSGRYTVYQTVGSSSDQQEIDYLIKKGKRIVENMGGQASIPFHRSKELDFIDTFLNSLDSMNLVGPELLLGRIFNDIGFNLIDEELFKHLVITRIVYPVSKLKTTDYLMKYKGIDVSVYTIYRYLDKLHKQQIDLVKEISFAHTLGILGGKLSIVFYDVTTLYFEASEEDDLRKTGFSKDGKHQHPQIVLGLLVSENGYPLDYDIFEGNKYEGETMMPIIEHFSAKYSFESLVVVADSGLLSRSNIQKLKDAGYQYILGARIKNMENRITEQILSLKLSDKESAELKMDGTDKLIIGYKRSRAIKDGNNRKRGLEKLEKAIQSGRLGKKNINNRGYNKYLTLNGQVEISINYDKYDEDSKWDGLKGYVTNGLLPKEEVIRQYSLLWNIERTFRISKSDLQIRPIFHRLRRRIESHICISFAACKVYKELERLLKEKKAVYSPEQTIDIIKTIYKVRIQTPYSENIYERLVIKNQDQQAIVDLFELDLN</sequence>
<name>A0ABS1BNT3_9SPHI</name>
<dbReference type="Proteomes" id="UP000660024">
    <property type="component" value="Unassembled WGS sequence"/>
</dbReference>
<dbReference type="InterPro" id="IPR047654">
    <property type="entry name" value="IS1634_transpos"/>
</dbReference>
<evidence type="ECO:0000313" key="2">
    <source>
        <dbReference type="EMBL" id="MBK0384553.1"/>
    </source>
</evidence>
<dbReference type="NCBIfam" id="NF033559">
    <property type="entry name" value="transpos_IS1634"/>
    <property type="match status" value="1"/>
</dbReference>
<accession>A0ABS1BNT3</accession>
<evidence type="ECO:0000313" key="3">
    <source>
        <dbReference type="Proteomes" id="UP000660024"/>
    </source>
</evidence>
<gene>
    <name evidence="2" type="ORF">I5M32_16455</name>
</gene>
<comment type="caution">
    <text evidence="2">The sequence shown here is derived from an EMBL/GenBank/DDBJ whole genome shotgun (WGS) entry which is preliminary data.</text>
</comment>
<dbReference type="Pfam" id="PF01609">
    <property type="entry name" value="DDE_Tnp_1"/>
    <property type="match status" value="1"/>
</dbReference>
<organism evidence="2 3">
    <name type="scientific">Pedobacter segetis</name>
    <dbReference type="NCBI Taxonomy" id="2793069"/>
    <lineage>
        <taxon>Bacteria</taxon>
        <taxon>Pseudomonadati</taxon>
        <taxon>Bacteroidota</taxon>
        <taxon>Sphingobacteriia</taxon>
        <taxon>Sphingobacteriales</taxon>
        <taxon>Sphingobacteriaceae</taxon>
        <taxon>Pedobacter</taxon>
    </lineage>
</organism>
<feature type="domain" description="Transposase IS4-like" evidence="1">
    <location>
        <begin position="172"/>
        <end position="442"/>
    </location>
</feature>